<dbReference type="SUPFAM" id="SSF51120">
    <property type="entry name" value="beta-Roll"/>
    <property type="match status" value="2"/>
</dbReference>
<dbReference type="CDD" id="cd00198">
    <property type="entry name" value="vWFA"/>
    <property type="match status" value="1"/>
</dbReference>
<dbReference type="InterPro" id="IPR019960">
    <property type="entry name" value="T1SS_VCA0849"/>
</dbReference>
<dbReference type="Pfam" id="PF13519">
    <property type="entry name" value="VWA_2"/>
    <property type="match status" value="1"/>
</dbReference>
<dbReference type="Proteomes" id="UP001596132">
    <property type="component" value="Unassembled WGS sequence"/>
</dbReference>
<dbReference type="Pfam" id="PF00353">
    <property type="entry name" value="HemolysinCabind"/>
    <property type="match status" value="2"/>
</dbReference>
<dbReference type="InterPro" id="IPR011049">
    <property type="entry name" value="Serralysin-like_metalloprot_C"/>
</dbReference>
<dbReference type="InterPro" id="IPR050557">
    <property type="entry name" value="RTX_toxin/Mannuronan_C5-epim"/>
</dbReference>
<dbReference type="Gene3D" id="2.150.10.10">
    <property type="entry name" value="Serralysin-like metalloprotease, C-terminal"/>
    <property type="match status" value="2"/>
</dbReference>
<dbReference type="Gene3D" id="3.40.50.410">
    <property type="entry name" value="von Willebrand factor, type A domain"/>
    <property type="match status" value="1"/>
</dbReference>
<comment type="subcellular location">
    <subcellularLocation>
        <location evidence="1">Secreted</location>
    </subcellularLocation>
</comment>
<feature type="domain" description="VWFA" evidence="5">
    <location>
        <begin position="38"/>
        <end position="248"/>
    </location>
</feature>
<dbReference type="SMART" id="SM00327">
    <property type="entry name" value="VWA"/>
    <property type="match status" value="1"/>
</dbReference>
<accession>A0ABW0YF02</accession>
<dbReference type="SUPFAM" id="SSF53300">
    <property type="entry name" value="vWA-like"/>
    <property type="match status" value="1"/>
</dbReference>
<evidence type="ECO:0000256" key="2">
    <source>
        <dbReference type="ARBA" id="ARBA00022525"/>
    </source>
</evidence>
<evidence type="ECO:0000256" key="1">
    <source>
        <dbReference type="ARBA" id="ARBA00004613"/>
    </source>
</evidence>
<dbReference type="InterPro" id="IPR018511">
    <property type="entry name" value="Hemolysin-typ_Ca-bd_CS"/>
</dbReference>
<evidence type="ECO:0000313" key="6">
    <source>
        <dbReference type="EMBL" id="MFC5707488.1"/>
    </source>
</evidence>
<dbReference type="RefSeq" id="WP_378052197.1">
    <property type="nucleotide sequence ID" value="NZ_JBHSPP010000016.1"/>
</dbReference>
<gene>
    <name evidence="6" type="ORF">ACFPVW_15840</name>
</gene>
<comment type="caution">
    <text evidence="6">The sequence shown here is derived from an EMBL/GenBank/DDBJ whole genome shotgun (WGS) entry which is preliminary data.</text>
</comment>
<dbReference type="PANTHER" id="PTHR38340">
    <property type="entry name" value="S-LAYER PROTEIN"/>
    <property type="match status" value="1"/>
</dbReference>
<evidence type="ECO:0000256" key="4">
    <source>
        <dbReference type="SAM" id="MobiDB-lite"/>
    </source>
</evidence>
<dbReference type="PRINTS" id="PR00313">
    <property type="entry name" value="CABNDNGRPT"/>
</dbReference>
<sequence>DSQSATSTGGLNLEFKDDGPSANAVTNAGQATQVQNTNLMLILDISGSMGNSSGYQGMTRMQVMQKSALELLDKYSAYGTVMVNIVTFATSAANPTGVWVSVDAAKAIILGLSPTDATNYDDALNEAIKAFGDTGKLAGAQNVSYFMSDGEPNESALSGSSATVPDGNNSLGGGDGIDGDGSTLTNEAKDWADFLKANDINSFSLGMGSGSTASALDPIAYNGVSEVNTTSIIVTDFSQLAATLLSTVVAPPLSGQLIDGVTASTGADGGWINAITVAGVTYTYNQKTDVSGFSGGASAGTFNTITNEWSITVAGGTFKIDMDNGLYTYTPPSSIPVGGISQVIGYSVIDNDGDTASNTLSLIVNPAIGPTVVRDDFIVTNQDPSTIPDWALLANDTGPLAATQTITGVSGAVSGTVTDNVGSVTFDDTSGNITPNTYEGSFNYINSTTTDTAKVFVDVQSGSTLTGGYLDEILIGGSGNDTINGNAGNDILLGGAGNDALNGGEGNDILAGGAGSDILNGGNGNDTATYIDSASGVTVALNDSGNSTLVGGGAAGDSLSSIENLIGSSSNDTLTTGNGANILSGLAGDDILNGGGGDDLLIGGTGSDTMTGGVGKDTFKWMAGDAGGTDTITDFTTGTGANSDVLDLSSMLTGEHATGASLDSYLNFAYDSVSNKSILTVDLDGVSGGTTHTINFNGVNLTTLGGSEVDIINNLLTNGNLKVDP</sequence>
<reference evidence="7" key="1">
    <citation type="journal article" date="2019" name="Int. J. Syst. Evol. Microbiol.">
        <title>The Global Catalogue of Microorganisms (GCM) 10K type strain sequencing project: providing services to taxonomists for standard genome sequencing and annotation.</title>
        <authorList>
            <consortium name="The Broad Institute Genomics Platform"/>
            <consortium name="The Broad Institute Genome Sequencing Center for Infectious Disease"/>
            <person name="Wu L."/>
            <person name="Ma J."/>
        </authorList>
    </citation>
    <scope>NUCLEOTIDE SEQUENCE [LARGE SCALE GENOMIC DNA]</scope>
    <source>
        <strain evidence="7">KCTC 15012</strain>
    </source>
</reference>
<feature type="region of interest" description="Disordered" evidence="4">
    <location>
        <begin position="151"/>
        <end position="182"/>
    </location>
</feature>
<dbReference type="PROSITE" id="PS50234">
    <property type="entry name" value="VWFA"/>
    <property type="match status" value="1"/>
</dbReference>
<evidence type="ECO:0000313" key="7">
    <source>
        <dbReference type="Proteomes" id="UP001596132"/>
    </source>
</evidence>
<feature type="non-terminal residue" evidence="6">
    <location>
        <position position="1"/>
    </location>
</feature>
<dbReference type="PANTHER" id="PTHR38340:SF1">
    <property type="entry name" value="S-LAYER PROTEIN"/>
    <property type="match status" value="1"/>
</dbReference>
<evidence type="ECO:0000256" key="3">
    <source>
        <dbReference type="ARBA" id="ARBA00022837"/>
    </source>
</evidence>
<keyword evidence="7" id="KW-1185">Reference proteome</keyword>
<dbReference type="InterPro" id="IPR002035">
    <property type="entry name" value="VWF_A"/>
</dbReference>
<dbReference type="InterPro" id="IPR001343">
    <property type="entry name" value="Hemolysn_Ca-bd"/>
</dbReference>
<keyword evidence="2" id="KW-0964">Secreted</keyword>
<keyword evidence="3" id="KW-0106">Calcium</keyword>
<dbReference type="PROSITE" id="PS00330">
    <property type="entry name" value="HEMOLYSIN_CALCIUM"/>
    <property type="match status" value="4"/>
</dbReference>
<dbReference type="NCBIfam" id="TIGR03661">
    <property type="entry name" value="T1SS_VCA0849"/>
    <property type="match status" value="1"/>
</dbReference>
<evidence type="ECO:0000259" key="5">
    <source>
        <dbReference type="PROSITE" id="PS50234"/>
    </source>
</evidence>
<protein>
    <submittedName>
        <fullName evidence="6">Type I secretion C-terminal target domain-containing protein</fullName>
    </submittedName>
</protein>
<organism evidence="6 7">
    <name type="scientific">Aeromonas eucrenophila</name>
    <dbReference type="NCBI Taxonomy" id="649"/>
    <lineage>
        <taxon>Bacteria</taxon>
        <taxon>Pseudomonadati</taxon>
        <taxon>Pseudomonadota</taxon>
        <taxon>Gammaproteobacteria</taxon>
        <taxon>Aeromonadales</taxon>
        <taxon>Aeromonadaceae</taxon>
        <taxon>Aeromonas</taxon>
    </lineage>
</organism>
<proteinExistence type="predicted"/>
<dbReference type="InterPro" id="IPR036465">
    <property type="entry name" value="vWFA_dom_sf"/>
</dbReference>
<name>A0ABW0YF02_9GAMM</name>
<dbReference type="EMBL" id="JBHSPP010000016">
    <property type="protein sequence ID" value="MFC5707488.1"/>
    <property type="molecule type" value="Genomic_DNA"/>
</dbReference>